<evidence type="ECO:0000256" key="4">
    <source>
        <dbReference type="ARBA" id="ARBA00022777"/>
    </source>
</evidence>
<evidence type="ECO:0000256" key="1">
    <source>
        <dbReference type="ARBA" id="ARBA00010688"/>
    </source>
</evidence>
<evidence type="ECO:0000259" key="7">
    <source>
        <dbReference type="Pfam" id="PF00294"/>
    </source>
</evidence>
<protein>
    <submittedName>
        <fullName evidence="8">PfkB family carbohydrate kinase</fullName>
    </submittedName>
</protein>
<dbReference type="PIRSF" id="PIRSF000535">
    <property type="entry name" value="1PFK/6PFK/LacC"/>
    <property type="match status" value="1"/>
</dbReference>
<dbReference type="Pfam" id="PF00294">
    <property type="entry name" value="PfkB"/>
    <property type="match status" value="1"/>
</dbReference>
<comment type="caution">
    <text evidence="8">The sequence shown here is derived from an EMBL/GenBank/DDBJ whole genome shotgun (WGS) entry which is preliminary data.</text>
</comment>
<organism evidence="8 9">
    <name type="scientific">Isoptericola luteus</name>
    <dbReference type="NCBI Taxonomy" id="2879484"/>
    <lineage>
        <taxon>Bacteria</taxon>
        <taxon>Bacillati</taxon>
        <taxon>Actinomycetota</taxon>
        <taxon>Actinomycetes</taxon>
        <taxon>Micrococcales</taxon>
        <taxon>Promicromonosporaceae</taxon>
        <taxon>Isoptericola</taxon>
    </lineage>
</organism>
<dbReference type="InterPro" id="IPR029056">
    <property type="entry name" value="Ribokinase-like"/>
</dbReference>
<keyword evidence="3" id="KW-0547">Nucleotide-binding</keyword>
<gene>
    <name evidence="8" type="ORF">LEP48_11465</name>
</gene>
<keyword evidence="4 8" id="KW-0418">Kinase</keyword>
<dbReference type="Gene3D" id="3.40.1190.20">
    <property type="match status" value="1"/>
</dbReference>
<dbReference type="InterPro" id="IPR011611">
    <property type="entry name" value="PfkB_dom"/>
</dbReference>
<reference evidence="8 9" key="1">
    <citation type="submission" date="2021-09" db="EMBL/GenBank/DDBJ databases">
        <title>Isoptericola luteus sp. nov., a novel bacterium isolated from Harbin, the capital city of Heilongjiang province.</title>
        <authorList>
            <person name="Li J."/>
        </authorList>
    </citation>
    <scope>NUCLEOTIDE SEQUENCE [LARGE SCALE GENOMIC DNA]</scope>
    <source>
        <strain evidence="8 9">NEAU-Y5</strain>
    </source>
</reference>
<keyword evidence="2 6" id="KW-0808">Transferase</keyword>
<feature type="domain" description="Carbohydrate kinase PfkB" evidence="7">
    <location>
        <begin position="28"/>
        <end position="292"/>
    </location>
</feature>
<evidence type="ECO:0000256" key="3">
    <source>
        <dbReference type="ARBA" id="ARBA00022741"/>
    </source>
</evidence>
<evidence type="ECO:0000256" key="5">
    <source>
        <dbReference type="ARBA" id="ARBA00022840"/>
    </source>
</evidence>
<evidence type="ECO:0000256" key="6">
    <source>
        <dbReference type="PIRNR" id="PIRNR000535"/>
    </source>
</evidence>
<dbReference type="SUPFAM" id="SSF53613">
    <property type="entry name" value="Ribokinase-like"/>
    <property type="match status" value="1"/>
</dbReference>
<keyword evidence="9" id="KW-1185">Reference proteome</keyword>
<dbReference type="EMBL" id="JAIXCQ010000007">
    <property type="protein sequence ID" value="MCA5893962.1"/>
    <property type="molecule type" value="Genomic_DNA"/>
</dbReference>
<sequence length="318" mass="32880">MERQRPPAVCVVAPEPMLTIEIETDRAVGAPEIHVHPGGQGLWVATMARALDADVVVCGPFGGETGAITAHLARTRDLALRVTCQGGGGTMLRDRRSSDDPELVMMPSAPLDRHALDDLYGTALVAALESDVCVLTGTQHDMGLPPDFLARLARDVTASGTTVVADLSGELAAQVGREGIAVLKMSHEELVDSGAADDDSLGSLRRAATRWVADGLGSLVVSRAQDPTLLVTGEGASTITTPSVSTVDHRGAGDSMTAGIAVGLARGLDLGAAVRLGAAAGALNVTRHGLGTGRRQEIESFAERVTLEALDRGTTDDD</sequence>
<comment type="similarity">
    <text evidence="1">Belongs to the carbohydrate kinase PfkB family.</text>
</comment>
<dbReference type="GO" id="GO:0016301">
    <property type="term" value="F:kinase activity"/>
    <property type="evidence" value="ECO:0007669"/>
    <property type="project" value="UniProtKB-KW"/>
</dbReference>
<evidence type="ECO:0000313" key="8">
    <source>
        <dbReference type="EMBL" id="MCA5893962.1"/>
    </source>
</evidence>
<dbReference type="InterPro" id="IPR017583">
    <property type="entry name" value="Tagatose/fructose_Pkinase"/>
</dbReference>
<keyword evidence="5" id="KW-0067">ATP-binding</keyword>
<accession>A0ABS7ZHJ4</accession>
<evidence type="ECO:0000313" key="9">
    <source>
        <dbReference type="Proteomes" id="UP001319870"/>
    </source>
</evidence>
<name>A0ABS7ZHJ4_9MICO</name>
<evidence type="ECO:0000256" key="2">
    <source>
        <dbReference type="ARBA" id="ARBA00022679"/>
    </source>
</evidence>
<dbReference type="PANTHER" id="PTHR46566">
    <property type="entry name" value="1-PHOSPHOFRUCTOKINASE-RELATED"/>
    <property type="match status" value="1"/>
</dbReference>
<dbReference type="PANTHER" id="PTHR46566:SF2">
    <property type="entry name" value="ATP-DEPENDENT 6-PHOSPHOFRUCTOKINASE ISOZYME 2"/>
    <property type="match status" value="1"/>
</dbReference>
<dbReference type="Proteomes" id="UP001319870">
    <property type="component" value="Unassembled WGS sequence"/>
</dbReference>
<proteinExistence type="inferred from homology"/>
<dbReference type="RefSeq" id="WP_225565727.1">
    <property type="nucleotide sequence ID" value="NZ_JAIXCQ010000007.1"/>
</dbReference>